<dbReference type="AlphaFoldDB" id="A0A6A6X688"/>
<gene>
    <name evidence="2" type="ORF">K505DRAFT_326860</name>
</gene>
<dbReference type="SUPFAM" id="SSF53335">
    <property type="entry name" value="S-adenosyl-L-methionine-dependent methyltransferases"/>
    <property type="match status" value="1"/>
</dbReference>
<keyword evidence="2" id="KW-0808">Transferase</keyword>
<evidence type="ECO:0000313" key="2">
    <source>
        <dbReference type="EMBL" id="KAF2791437.1"/>
    </source>
</evidence>
<keyword evidence="2" id="KW-0489">Methyltransferase</keyword>
<feature type="non-terminal residue" evidence="2">
    <location>
        <position position="269"/>
    </location>
</feature>
<dbReference type="OrthoDB" id="3767922at2759"/>
<dbReference type="InterPro" id="IPR029063">
    <property type="entry name" value="SAM-dependent_MTases_sf"/>
</dbReference>
<organism evidence="2 3">
    <name type="scientific">Melanomma pulvis-pyrius CBS 109.77</name>
    <dbReference type="NCBI Taxonomy" id="1314802"/>
    <lineage>
        <taxon>Eukaryota</taxon>
        <taxon>Fungi</taxon>
        <taxon>Dikarya</taxon>
        <taxon>Ascomycota</taxon>
        <taxon>Pezizomycotina</taxon>
        <taxon>Dothideomycetes</taxon>
        <taxon>Pleosporomycetidae</taxon>
        <taxon>Pleosporales</taxon>
        <taxon>Melanommataceae</taxon>
        <taxon>Melanomma</taxon>
    </lineage>
</organism>
<keyword evidence="3" id="KW-1185">Reference proteome</keyword>
<dbReference type="GO" id="GO:0032259">
    <property type="term" value="P:methylation"/>
    <property type="evidence" value="ECO:0007669"/>
    <property type="project" value="UniProtKB-KW"/>
</dbReference>
<reference evidence="2" key="1">
    <citation type="journal article" date="2020" name="Stud. Mycol.">
        <title>101 Dothideomycetes genomes: a test case for predicting lifestyles and emergence of pathogens.</title>
        <authorList>
            <person name="Haridas S."/>
            <person name="Albert R."/>
            <person name="Binder M."/>
            <person name="Bloem J."/>
            <person name="Labutti K."/>
            <person name="Salamov A."/>
            <person name="Andreopoulos B."/>
            <person name="Baker S."/>
            <person name="Barry K."/>
            <person name="Bills G."/>
            <person name="Bluhm B."/>
            <person name="Cannon C."/>
            <person name="Castanera R."/>
            <person name="Culley D."/>
            <person name="Daum C."/>
            <person name="Ezra D."/>
            <person name="Gonzalez J."/>
            <person name="Henrissat B."/>
            <person name="Kuo A."/>
            <person name="Liang C."/>
            <person name="Lipzen A."/>
            <person name="Lutzoni F."/>
            <person name="Magnuson J."/>
            <person name="Mondo S."/>
            <person name="Nolan M."/>
            <person name="Ohm R."/>
            <person name="Pangilinan J."/>
            <person name="Park H.-J."/>
            <person name="Ramirez L."/>
            <person name="Alfaro M."/>
            <person name="Sun H."/>
            <person name="Tritt A."/>
            <person name="Yoshinaga Y."/>
            <person name="Zwiers L.-H."/>
            <person name="Turgeon B."/>
            <person name="Goodwin S."/>
            <person name="Spatafora J."/>
            <person name="Crous P."/>
            <person name="Grigoriev I."/>
        </authorList>
    </citation>
    <scope>NUCLEOTIDE SEQUENCE</scope>
    <source>
        <strain evidence="2">CBS 109.77</strain>
    </source>
</reference>
<proteinExistence type="predicted"/>
<name>A0A6A6X688_9PLEO</name>
<dbReference type="PANTHER" id="PTHR43591">
    <property type="entry name" value="METHYLTRANSFERASE"/>
    <property type="match status" value="1"/>
</dbReference>
<dbReference type="EMBL" id="MU002019">
    <property type="protein sequence ID" value="KAF2791437.1"/>
    <property type="molecule type" value="Genomic_DNA"/>
</dbReference>
<dbReference type="GO" id="GO:0008168">
    <property type="term" value="F:methyltransferase activity"/>
    <property type="evidence" value="ECO:0007669"/>
    <property type="project" value="UniProtKB-KW"/>
</dbReference>
<dbReference type="Gene3D" id="3.40.50.150">
    <property type="entry name" value="Vaccinia Virus protein VP39"/>
    <property type="match status" value="1"/>
</dbReference>
<dbReference type="Proteomes" id="UP000799757">
    <property type="component" value="Unassembled WGS sequence"/>
</dbReference>
<sequence length="269" mass="29954">MGSMNDITNGVPQPTTNGDSTTKVAVTSSTNKDTYILGRSHFSSSRLNLSHFLWKQVLGFNIHPSIPTSGFKRIVDIATGTAIWPLDVASEFPDAEVDGFDIALDQCPPKNFFPRVRKLGTWDIFDDPPEEMQGWYDIVHVRLVIFVVKNNDPRVIIRNLMKLLKPGGYLQWDELDLSGSHLERGSSSAGGSDVPAPAAERALKRVQGVSVNHWAANLPAILEEEGMVRADKDVYIIPPPWAKMFSDMHLMMENELPMPTAEARRAKEE</sequence>
<evidence type="ECO:0000256" key="1">
    <source>
        <dbReference type="SAM" id="MobiDB-lite"/>
    </source>
</evidence>
<dbReference type="PANTHER" id="PTHR43591:SF50">
    <property type="entry name" value="METHYLTRANSFERASE DOMAIN-CONTAINING PROTEIN-RELATED"/>
    <property type="match status" value="1"/>
</dbReference>
<dbReference type="CDD" id="cd02440">
    <property type="entry name" value="AdoMet_MTases"/>
    <property type="match status" value="1"/>
</dbReference>
<protein>
    <submittedName>
        <fullName evidence="2">UMTA methyltransferase family protein</fullName>
    </submittedName>
</protein>
<feature type="region of interest" description="Disordered" evidence="1">
    <location>
        <begin position="1"/>
        <end position="25"/>
    </location>
</feature>
<evidence type="ECO:0000313" key="3">
    <source>
        <dbReference type="Proteomes" id="UP000799757"/>
    </source>
</evidence>
<accession>A0A6A6X688</accession>